<feature type="domain" description="Alpha-D-phosphohexomutase C-terminal" evidence="9">
    <location>
        <begin position="489"/>
        <end position="537"/>
    </location>
</feature>
<evidence type="ECO:0000256" key="8">
    <source>
        <dbReference type="SAM" id="MobiDB-lite"/>
    </source>
</evidence>
<sequence length="546" mass="57638">MVHERAGQPARPEDLVDIARLVTAYYTRHPDPGDPAQQVSFGTSGHRGSALSSSFNEDHILATSQAICEYRAAQGVDGPLFLGADTHALSEPAKASALEVFAANGVRVLIDDRDGYTPTPAVSHAILRYNKGRASGLADGVVVTPSHNPPGDGGFKYNPPNGGPAGTDATSWIQDRANALIAGGLKEVRRIPYERALTADTTGRHDFLGGYVDDLPNVLDLDAIRSAGVRIGADPLGGASVAYWGEIAERHRLDLTVVNPVTDPTWRFMTLDWDGKIRMDCSSAYAMASLIDNRAAYDVATGNDADSDRHGIVTPDAGLMNPNHFLAVAIDHLYTHRDGWPAAAGVGKTLVSSGMIDKVAAALGRPLVEVPVGFKWFTGGLLDGTIGFGGEESAGAAFLRRDGSAWTTDKDGIILALLAAEITAVTGESPSRRYAALAERHGAPAYARVDAPATREQKAVLKRLSAEQITATELAGDPITAVLTEAPGNGAPIGGVKVCTEHAWFAARPSGTEDVYKIYAESFRGPDHLARVQEEARALVGRTLGG</sequence>
<dbReference type="Gene3D" id="3.40.120.10">
    <property type="entry name" value="Alpha-D-Glucose-1,6-Bisphosphate, subunit A, domain 3"/>
    <property type="match status" value="3"/>
</dbReference>
<keyword evidence="6 13" id="KW-0413">Isomerase</keyword>
<evidence type="ECO:0000256" key="5">
    <source>
        <dbReference type="ARBA" id="ARBA00022842"/>
    </source>
</evidence>
<protein>
    <submittedName>
        <fullName evidence="13">Phosphoglucomutase</fullName>
        <ecNumber evidence="13">5.4.2.2</ecNumber>
    </submittedName>
</protein>
<dbReference type="Pfam" id="PF02878">
    <property type="entry name" value="PGM_PMM_I"/>
    <property type="match status" value="1"/>
</dbReference>
<dbReference type="InterPro" id="IPR005844">
    <property type="entry name" value="A-D-PHexomutase_a/b/a-I"/>
</dbReference>
<dbReference type="InterPro" id="IPR016066">
    <property type="entry name" value="A-D-PHexomutase_CS"/>
</dbReference>
<accession>A0A7W3MZ67</accession>
<feature type="domain" description="Alpha-D-phosphohexomutase alpha/beta/alpha" evidence="11">
    <location>
        <begin position="211"/>
        <end position="315"/>
    </location>
</feature>
<organism evidence="13 14">
    <name type="scientific">Thermomonospora cellulosilytica</name>
    <dbReference type="NCBI Taxonomy" id="1411118"/>
    <lineage>
        <taxon>Bacteria</taxon>
        <taxon>Bacillati</taxon>
        <taxon>Actinomycetota</taxon>
        <taxon>Actinomycetes</taxon>
        <taxon>Streptosporangiales</taxon>
        <taxon>Thermomonosporaceae</taxon>
        <taxon>Thermomonospora</taxon>
    </lineage>
</organism>
<dbReference type="SUPFAM" id="SSF53738">
    <property type="entry name" value="Phosphoglucomutase, first 3 domains"/>
    <property type="match status" value="3"/>
</dbReference>
<gene>
    <name evidence="13" type="ORF">HNR21_003447</name>
</gene>
<dbReference type="Pfam" id="PF00408">
    <property type="entry name" value="PGM_PMM_IV"/>
    <property type="match status" value="1"/>
</dbReference>
<dbReference type="Pfam" id="PF02879">
    <property type="entry name" value="PGM_PMM_II"/>
    <property type="match status" value="1"/>
</dbReference>
<keyword evidence="5 7" id="KW-0460">Magnesium</keyword>
<reference evidence="13 14" key="1">
    <citation type="submission" date="2020-08" db="EMBL/GenBank/DDBJ databases">
        <title>Sequencing the genomes of 1000 actinobacteria strains.</title>
        <authorList>
            <person name="Klenk H.-P."/>
        </authorList>
    </citation>
    <scope>NUCLEOTIDE SEQUENCE [LARGE SCALE GENOMIC DNA]</scope>
    <source>
        <strain evidence="13 14">DSM 45823</strain>
    </source>
</reference>
<evidence type="ECO:0000256" key="7">
    <source>
        <dbReference type="RuleBase" id="RU004326"/>
    </source>
</evidence>
<dbReference type="GO" id="GO:0006166">
    <property type="term" value="P:purine ribonucleoside salvage"/>
    <property type="evidence" value="ECO:0007669"/>
    <property type="project" value="TreeGrafter"/>
</dbReference>
<dbReference type="AlphaFoldDB" id="A0A7W3MZ67"/>
<dbReference type="EC" id="5.4.2.2" evidence="13"/>
<dbReference type="EMBL" id="JACJII010000001">
    <property type="protein sequence ID" value="MBA9004565.1"/>
    <property type="molecule type" value="Genomic_DNA"/>
</dbReference>
<dbReference type="PANTHER" id="PTHR45745:SF1">
    <property type="entry name" value="PHOSPHOGLUCOMUTASE 2B-RELATED"/>
    <property type="match status" value="1"/>
</dbReference>
<dbReference type="InterPro" id="IPR005852">
    <property type="entry name" value="PGM_a-D-Glc-sp"/>
</dbReference>
<name>A0A7W3MZ67_9ACTN</name>
<dbReference type="Proteomes" id="UP000539313">
    <property type="component" value="Unassembled WGS sequence"/>
</dbReference>
<dbReference type="GO" id="GO:0004614">
    <property type="term" value="F:phosphoglucomutase activity"/>
    <property type="evidence" value="ECO:0007669"/>
    <property type="project" value="UniProtKB-EC"/>
</dbReference>
<evidence type="ECO:0000313" key="14">
    <source>
        <dbReference type="Proteomes" id="UP000539313"/>
    </source>
</evidence>
<comment type="cofactor">
    <cofactor evidence="1">
        <name>Mg(2+)</name>
        <dbReference type="ChEBI" id="CHEBI:18420"/>
    </cofactor>
</comment>
<evidence type="ECO:0000259" key="9">
    <source>
        <dbReference type="Pfam" id="PF00408"/>
    </source>
</evidence>
<feature type="domain" description="Alpha-D-phosphohexomutase alpha/beta/alpha" evidence="12">
    <location>
        <begin position="321"/>
        <end position="439"/>
    </location>
</feature>
<dbReference type="CDD" id="cd05801">
    <property type="entry name" value="PGM_like3"/>
    <property type="match status" value="1"/>
</dbReference>
<dbReference type="Pfam" id="PF02880">
    <property type="entry name" value="PGM_PMM_III"/>
    <property type="match status" value="1"/>
</dbReference>
<dbReference type="InterPro" id="IPR005846">
    <property type="entry name" value="A-D-PHexomutase_a/b/a-III"/>
</dbReference>
<proteinExistence type="inferred from homology"/>
<evidence type="ECO:0000259" key="12">
    <source>
        <dbReference type="Pfam" id="PF02880"/>
    </source>
</evidence>
<evidence type="ECO:0000256" key="2">
    <source>
        <dbReference type="ARBA" id="ARBA00010231"/>
    </source>
</evidence>
<dbReference type="InterPro" id="IPR005845">
    <property type="entry name" value="A-D-PHexomutase_a/b/a-II"/>
</dbReference>
<dbReference type="NCBIfam" id="TIGR01132">
    <property type="entry name" value="pgm"/>
    <property type="match status" value="1"/>
</dbReference>
<evidence type="ECO:0000256" key="6">
    <source>
        <dbReference type="ARBA" id="ARBA00023235"/>
    </source>
</evidence>
<evidence type="ECO:0000256" key="4">
    <source>
        <dbReference type="ARBA" id="ARBA00022723"/>
    </source>
</evidence>
<dbReference type="PROSITE" id="PS00710">
    <property type="entry name" value="PGM_PMM"/>
    <property type="match status" value="1"/>
</dbReference>
<feature type="domain" description="Alpha-D-phosphohexomutase alpha/beta/alpha" evidence="10">
    <location>
        <begin position="40"/>
        <end position="179"/>
    </location>
</feature>
<evidence type="ECO:0000259" key="10">
    <source>
        <dbReference type="Pfam" id="PF02878"/>
    </source>
</evidence>
<evidence type="ECO:0000259" key="11">
    <source>
        <dbReference type="Pfam" id="PF02879"/>
    </source>
</evidence>
<evidence type="ECO:0000256" key="1">
    <source>
        <dbReference type="ARBA" id="ARBA00001946"/>
    </source>
</evidence>
<dbReference type="InterPro" id="IPR036900">
    <property type="entry name" value="A-D-PHexomutase_C_sf"/>
</dbReference>
<dbReference type="InterPro" id="IPR016055">
    <property type="entry name" value="A-D-PHexomutase_a/b/a-I/II/III"/>
</dbReference>
<feature type="region of interest" description="Disordered" evidence="8">
    <location>
        <begin position="28"/>
        <end position="50"/>
    </location>
</feature>
<dbReference type="GO" id="GO:0000287">
    <property type="term" value="F:magnesium ion binding"/>
    <property type="evidence" value="ECO:0007669"/>
    <property type="project" value="InterPro"/>
</dbReference>
<dbReference type="PANTHER" id="PTHR45745">
    <property type="entry name" value="PHOSPHOMANNOMUTASE 45A"/>
    <property type="match status" value="1"/>
</dbReference>
<keyword evidence="4 7" id="KW-0479">Metal-binding</keyword>
<dbReference type="RefSeq" id="WP_182705988.1">
    <property type="nucleotide sequence ID" value="NZ_JACJII010000001.1"/>
</dbReference>
<comment type="similarity">
    <text evidence="2 7">Belongs to the phosphohexose mutase family.</text>
</comment>
<evidence type="ECO:0000313" key="13">
    <source>
        <dbReference type="EMBL" id="MBA9004565.1"/>
    </source>
</evidence>
<dbReference type="GO" id="GO:0005975">
    <property type="term" value="P:carbohydrate metabolic process"/>
    <property type="evidence" value="ECO:0007669"/>
    <property type="project" value="InterPro"/>
</dbReference>
<keyword evidence="3" id="KW-0597">Phosphoprotein</keyword>
<dbReference type="SUPFAM" id="SSF55957">
    <property type="entry name" value="Phosphoglucomutase, C-terminal domain"/>
    <property type="match status" value="1"/>
</dbReference>
<dbReference type="InterPro" id="IPR005843">
    <property type="entry name" value="A-D-PHexomutase_C"/>
</dbReference>
<dbReference type="GO" id="GO:0008973">
    <property type="term" value="F:phosphopentomutase activity"/>
    <property type="evidence" value="ECO:0007669"/>
    <property type="project" value="TreeGrafter"/>
</dbReference>
<dbReference type="Gene3D" id="3.30.310.50">
    <property type="entry name" value="Alpha-D-phosphohexomutase, C-terminal domain"/>
    <property type="match status" value="1"/>
</dbReference>
<evidence type="ECO:0000256" key="3">
    <source>
        <dbReference type="ARBA" id="ARBA00022553"/>
    </source>
</evidence>
<comment type="caution">
    <text evidence="13">The sequence shown here is derived from an EMBL/GenBank/DDBJ whole genome shotgun (WGS) entry which is preliminary data.</text>
</comment>
<keyword evidence="14" id="KW-1185">Reference proteome</keyword>